<dbReference type="SUPFAM" id="SSF55961">
    <property type="entry name" value="Bet v1-like"/>
    <property type="match status" value="1"/>
</dbReference>
<feature type="domain" description="Activator of Hsp90 ATPase homologue 1/2-like C-terminal" evidence="2">
    <location>
        <begin position="16"/>
        <end position="152"/>
    </location>
</feature>
<accession>A0ABT6AKV0</accession>
<comment type="caution">
    <text evidence="3">The sequence shown here is derived from an EMBL/GenBank/DDBJ whole genome shotgun (WGS) entry which is preliminary data.</text>
</comment>
<evidence type="ECO:0000313" key="3">
    <source>
        <dbReference type="EMBL" id="MDF3833242.1"/>
    </source>
</evidence>
<reference evidence="3 4" key="1">
    <citation type="submission" date="2023-03" db="EMBL/GenBank/DDBJ databases">
        <title>Draft assemblies of triclosan tolerant bacteria isolated from returned activated sludge.</title>
        <authorList>
            <person name="Van Hamelsveld S."/>
        </authorList>
    </citation>
    <scope>NUCLEOTIDE SEQUENCE [LARGE SCALE GENOMIC DNA]</scope>
    <source>
        <strain evidence="3 4">GW210010_S58</strain>
    </source>
</reference>
<evidence type="ECO:0000313" key="4">
    <source>
        <dbReference type="Proteomes" id="UP001216674"/>
    </source>
</evidence>
<dbReference type="Proteomes" id="UP001216674">
    <property type="component" value="Unassembled WGS sequence"/>
</dbReference>
<dbReference type="EMBL" id="JARJLM010000163">
    <property type="protein sequence ID" value="MDF3833242.1"/>
    <property type="molecule type" value="Genomic_DNA"/>
</dbReference>
<evidence type="ECO:0000256" key="1">
    <source>
        <dbReference type="ARBA" id="ARBA00006817"/>
    </source>
</evidence>
<dbReference type="InterPro" id="IPR013538">
    <property type="entry name" value="ASHA1/2-like_C"/>
</dbReference>
<keyword evidence="4" id="KW-1185">Reference proteome</keyword>
<dbReference type="Pfam" id="PF08327">
    <property type="entry name" value="AHSA1"/>
    <property type="match status" value="1"/>
</dbReference>
<proteinExistence type="inferred from homology"/>
<protein>
    <submittedName>
        <fullName evidence="3">SRPBCC domain-containing protein</fullName>
    </submittedName>
</protein>
<dbReference type="Gene3D" id="3.30.530.20">
    <property type="match status" value="1"/>
</dbReference>
<organism evidence="3 4">
    <name type="scientific">Cupriavidus basilensis</name>
    <dbReference type="NCBI Taxonomy" id="68895"/>
    <lineage>
        <taxon>Bacteria</taxon>
        <taxon>Pseudomonadati</taxon>
        <taxon>Pseudomonadota</taxon>
        <taxon>Betaproteobacteria</taxon>
        <taxon>Burkholderiales</taxon>
        <taxon>Burkholderiaceae</taxon>
        <taxon>Cupriavidus</taxon>
    </lineage>
</organism>
<gene>
    <name evidence="3" type="ORF">P3W85_09825</name>
</gene>
<comment type="similarity">
    <text evidence="1">Belongs to the AHA1 family.</text>
</comment>
<sequence>MTPSTVRRDAASRLIKASPAAIYQAFVVREAMAKWSAPEGATMAIQVFEPRIGGRIQMTFTFASAPGKSTANAEVVVGSFVALVPQQRIVQMFECTSTDPTFAGMMTMPWVLEVAAGGTVVTVVAENVPSGISQTDHGIGMNSSLAHLAAYVQRVVAVAIGSASIRGCMGTLPTLLPPVTIPGRAPLA</sequence>
<dbReference type="InterPro" id="IPR023393">
    <property type="entry name" value="START-like_dom_sf"/>
</dbReference>
<name>A0ABT6AKV0_9BURK</name>
<evidence type="ECO:0000259" key="2">
    <source>
        <dbReference type="Pfam" id="PF08327"/>
    </source>
</evidence>